<dbReference type="Proteomes" id="UP000248714">
    <property type="component" value="Unassembled WGS sequence"/>
</dbReference>
<dbReference type="EMBL" id="QLTT01000016">
    <property type="protein sequence ID" value="RAS58999.1"/>
    <property type="molecule type" value="Genomic_DNA"/>
</dbReference>
<sequence>MATPREGLAVRRKALGYSQERLAEILGVTVGTVGRWERGESAPEAWRQPRLAKVLGLSTVEELIDLLHPRDEVPAAESCDVDRLERALANPSEVDLVTVAQLRERVSLLSVRYDGERSTGLLAEAGQALGQTRLLREHARQYRVRRDLLAAEAEASTLMGQFVWDASQRRDHDTAREHFTTAAEAARGINDPVLEAVALLRTSYVELYGTEDPAEGLVLTERAAEVARGHSEVLTGLADLHAAEGHAMLGERLACERSLERAQDHFGRISDDEPVVEMFSETQYGRLAGSCYLRLHDATRAQSTLERVASQAPSRSKSRTIVLANLSLAHLQLQDLENAAAALHVAIDCVEATWGGGGLKVIFGAAQQLRPWRKEPVVDQVYDRLFTMMAAS</sequence>
<dbReference type="Gene3D" id="1.25.40.10">
    <property type="entry name" value="Tetratricopeptide repeat domain"/>
    <property type="match status" value="1"/>
</dbReference>
<feature type="domain" description="HTH cro/C1-type" evidence="1">
    <location>
        <begin position="8"/>
        <end position="63"/>
    </location>
</feature>
<dbReference type="PROSITE" id="PS50943">
    <property type="entry name" value="HTH_CROC1"/>
    <property type="match status" value="1"/>
</dbReference>
<organism evidence="2 3">
    <name type="scientific">Lentzea atacamensis</name>
    <dbReference type="NCBI Taxonomy" id="531938"/>
    <lineage>
        <taxon>Bacteria</taxon>
        <taxon>Bacillati</taxon>
        <taxon>Actinomycetota</taxon>
        <taxon>Actinomycetes</taxon>
        <taxon>Pseudonocardiales</taxon>
        <taxon>Pseudonocardiaceae</taxon>
        <taxon>Lentzea</taxon>
    </lineage>
</organism>
<reference evidence="2 3" key="1">
    <citation type="submission" date="2018-06" db="EMBL/GenBank/DDBJ databases">
        <title>Genomic Encyclopedia of Type Strains, Phase IV (KMG-IV): sequencing the most valuable type-strain genomes for metagenomic binning, comparative biology and taxonomic classification.</title>
        <authorList>
            <person name="Goeker M."/>
        </authorList>
    </citation>
    <scope>NUCLEOTIDE SEQUENCE [LARGE SCALE GENOMIC DNA]</scope>
    <source>
        <strain evidence="2 3">DSM 45479</strain>
    </source>
</reference>
<dbReference type="Gene3D" id="1.10.260.40">
    <property type="entry name" value="lambda repressor-like DNA-binding domains"/>
    <property type="match status" value="1"/>
</dbReference>
<keyword evidence="3" id="KW-1185">Reference proteome</keyword>
<dbReference type="RefSeq" id="WP_112232360.1">
    <property type="nucleotide sequence ID" value="NZ_QLTT01000016.1"/>
</dbReference>
<dbReference type="InterPro" id="IPR010982">
    <property type="entry name" value="Lambda_DNA-bd_dom_sf"/>
</dbReference>
<proteinExistence type="predicted"/>
<dbReference type="InterPro" id="IPR001387">
    <property type="entry name" value="Cro/C1-type_HTH"/>
</dbReference>
<dbReference type="CDD" id="cd00093">
    <property type="entry name" value="HTH_XRE"/>
    <property type="match status" value="1"/>
</dbReference>
<protein>
    <submittedName>
        <fullName evidence="2">DNA-binding XRE family transcriptional regulator</fullName>
    </submittedName>
</protein>
<evidence type="ECO:0000313" key="2">
    <source>
        <dbReference type="EMBL" id="RAS58999.1"/>
    </source>
</evidence>
<comment type="caution">
    <text evidence="2">The sequence shown here is derived from an EMBL/GenBank/DDBJ whole genome shotgun (WGS) entry which is preliminary data.</text>
</comment>
<keyword evidence="2" id="KW-0238">DNA-binding</keyword>
<accession>A0ABX9DVA0</accession>
<dbReference type="SUPFAM" id="SSF47413">
    <property type="entry name" value="lambda repressor-like DNA-binding domains"/>
    <property type="match status" value="1"/>
</dbReference>
<gene>
    <name evidence="2" type="ORF">C8D87_11652</name>
</gene>
<dbReference type="Pfam" id="PF01381">
    <property type="entry name" value="HTH_3"/>
    <property type="match status" value="1"/>
</dbReference>
<dbReference type="SUPFAM" id="SSF48452">
    <property type="entry name" value="TPR-like"/>
    <property type="match status" value="1"/>
</dbReference>
<name>A0ABX9DVA0_9PSEU</name>
<dbReference type="GO" id="GO:0003677">
    <property type="term" value="F:DNA binding"/>
    <property type="evidence" value="ECO:0007669"/>
    <property type="project" value="UniProtKB-KW"/>
</dbReference>
<dbReference type="SMART" id="SM00530">
    <property type="entry name" value="HTH_XRE"/>
    <property type="match status" value="1"/>
</dbReference>
<evidence type="ECO:0000259" key="1">
    <source>
        <dbReference type="PROSITE" id="PS50943"/>
    </source>
</evidence>
<evidence type="ECO:0000313" key="3">
    <source>
        <dbReference type="Proteomes" id="UP000248714"/>
    </source>
</evidence>
<dbReference type="InterPro" id="IPR011990">
    <property type="entry name" value="TPR-like_helical_dom_sf"/>
</dbReference>